<evidence type="ECO:0000256" key="1">
    <source>
        <dbReference type="SAM" id="Phobius"/>
    </source>
</evidence>
<dbReference type="Proteomes" id="UP001218218">
    <property type="component" value="Unassembled WGS sequence"/>
</dbReference>
<protein>
    <submittedName>
        <fullName evidence="2">Uncharacterized protein</fullName>
    </submittedName>
</protein>
<keyword evidence="1" id="KW-0812">Transmembrane</keyword>
<name>A0AAD6ZIZ3_9AGAR</name>
<accession>A0AAD6ZIZ3</accession>
<keyword evidence="1" id="KW-1133">Transmembrane helix</keyword>
<feature type="transmembrane region" description="Helical" evidence="1">
    <location>
        <begin position="20"/>
        <end position="38"/>
    </location>
</feature>
<reference evidence="2" key="1">
    <citation type="submission" date="2023-03" db="EMBL/GenBank/DDBJ databases">
        <title>Massive genome expansion in bonnet fungi (Mycena s.s.) driven by repeated elements and novel gene families across ecological guilds.</title>
        <authorList>
            <consortium name="Lawrence Berkeley National Laboratory"/>
            <person name="Harder C.B."/>
            <person name="Miyauchi S."/>
            <person name="Viragh M."/>
            <person name="Kuo A."/>
            <person name="Thoen E."/>
            <person name="Andreopoulos B."/>
            <person name="Lu D."/>
            <person name="Skrede I."/>
            <person name="Drula E."/>
            <person name="Henrissat B."/>
            <person name="Morin E."/>
            <person name="Kohler A."/>
            <person name="Barry K."/>
            <person name="LaButti K."/>
            <person name="Morin E."/>
            <person name="Salamov A."/>
            <person name="Lipzen A."/>
            <person name="Mereny Z."/>
            <person name="Hegedus B."/>
            <person name="Baldrian P."/>
            <person name="Stursova M."/>
            <person name="Weitz H."/>
            <person name="Taylor A."/>
            <person name="Grigoriev I.V."/>
            <person name="Nagy L.G."/>
            <person name="Martin F."/>
            <person name="Kauserud H."/>
        </authorList>
    </citation>
    <scope>NUCLEOTIDE SEQUENCE</scope>
    <source>
        <strain evidence="2">CBHHK002</strain>
    </source>
</reference>
<keyword evidence="1" id="KW-0472">Membrane</keyword>
<dbReference type="AlphaFoldDB" id="A0AAD6ZIZ3"/>
<proteinExistence type="predicted"/>
<sequence length="92" mass="10605">MILESVDLFKKLFRSPLFSFFPYLLLLTDLHIHILFNWPPAERRFNCILFMGGAFSPFIPFQTTSKMVLCTFGFLIPADTHRIISASMRSSG</sequence>
<evidence type="ECO:0000313" key="3">
    <source>
        <dbReference type="Proteomes" id="UP001218218"/>
    </source>
</evidence>
<evidence type="ECO:0000313" key="2">
    <source>
        <dbReference type="EMBL" id="KAJ7323943.1"/>
    </source>
</evidence>
<comment type="caution">
    <text evidence="2">The sequence shown here is derived from an EMBL/GenBank/DDBJ whole genome shotgun (WGS) entry which is preliminary data.</text>
</comment>
<dbReference type="EMBL" id="JARIHO010000045">
    <property type="protein sequence ID" value="KAJ7323943.1"/>
    <property type="molecule type" value="Genomic_DNA"/>
</dbReference>
<keyword evidence="3" id="KW-1185">Reference proteome</keyword>
<gene>
    <name evidence="2" type="ORF">DFH08DRAFT_887195</name>
</gene>
<organism evidence="2 3">
    <name type="scientific">Mycena albidolilacea</name>
    <dbReference type="NCBI Taxonomy" id="1033008"/>
    <lineage>
        <taxon>Eukaryota</taxon>
        <taxon>Fungi</taxon>
        <taxon>Dikarya</taxon>
        <taxon>Basidiomycota</taxon>
        <taxon>Agaricomycotina</taxon>
        <taxon>Agaricomycetes</taxon>
        <taxon>Agaricomycetidae</taxon>
        <taxon>Agaricales</taxon>
        <taxon>Marasmiineae</taxon>
        <taxon>Mycenaceae</taxon>
        <taxon>Mycena</taxon>
    </lineage>
</organism>